<dbReference type="SMART" id="SM00192">
    <property type="entry name" value="LDLa"/>
    <property type="match status" value="3"/>
</dbReference>
<keyword evidence="8" id="KW-0325">Glycoprotein</keyword>
<dbReference type="PROSITE" id="PS50068">
    <property type="entry name" value="LDLRA_2"/>
    <property type="match status" value="2"/>
</dbReference>
<dbReference type="Pfam" id="PF00057">
    <property type="entry name" value="Ldl_recept_a"/>
    <property type="match status" value="2"/>
</dbReference>
<name>A0A1Y3B812_EURMA</name>
<accession>A0A1Y3B812</accession>
<evidence type="ECO:0000256" key="8">
    <source>
        <dbReference type="ARBA" id="ARBA00023180"/>
    </source>
</evidence>
<comment type="caution">
    <text evidence="9">Lacks conserved residue(s) required for the propagation of feature annotation.</text>
</comment>
<keyword evidence="6 9" id="KW-1015">Disulfide bond</keyword>
<gene>
    <name evidence="10" type="ORF">BLA29_007080</name>
</gene>
<evidence type="ECO:0000256" key="4">
    <source>
        <dbReference type="ARBA" id="ARBA00022989"/>
    </source>
</evidence>
<dbReference type="InterPro" id="IPR036055">
    <property type="entry name" value="LDL_receptor-like_sf"/>
</dbReference>
<evidence type="ECO:0000256" key="6">
    <source>
        <dbReference type="ARBA" id="ARBA00023157"/>
    </source>
</evidence>
<evidence type="ECO:0000313" key="10">
    <source>
        <dbReference type="EMBL" id="OTF76023.1"/>
    </source>
</evidence>
<evidence type="ECO:0000256" key="7">
    <source>
        <dbReference type="ARBA" id="ARBA00023170"/>
    </source>
</evidence>
<dbReference type="Proteomes" id="UP000194236">
    <property type="component" value="Unassembled WGS sequence"/>
</dbReference>
<sequence>MRITTTTTTTTAAPRIECKLNEFACLNASKCVRIESICDRIMDCPDSSDELQCRCADYLLRDETHRHKLCDGVIDCADLSDEIINCGSHCREGMFVCHGLSNQCIEQSQVCDGNNDCLNGDDEQNCIALVDDQKQMNDKIIHSSMEYHNPKGVLHIQHQGVWAPLCFDSYDLDSDNWIDHRYENDSVDANGTTSISISSMIQIDDMGQAVCKANYYVQLKKIDIMTIDKENLTRFFAINSQLSSASKPTLSM</sequence>
<reference evidence="10 11" key="1">
    <citation type="submission" date="2017-03" db="EMBL/GenBank/DDBJ databases">
        <title>Genome Survey of Euroglyphus maynei.</title>
        <authorList>
            <person name="Arlian L.G."/>
            <person name="Morgan M.S."/>
            <person name="Rider S.D."/>
        </authorList>
    </citation>
    <scope>NUCLEOTIDE SEQUENCE [LARGE SCALE GENOMIC DNA]</scope>
    <source>
        <strain evidence="10">Arlian Lab</strain>
        <tissue evidence="10">Whole body</tissue>
    </source>
</reference>
<keyword evidence="7" id="KW-0675">Receptor</keyword>
<dbReference type="CDD" id="cd00112">
    <property type="entry name" value="LDLa"/>
    <property type="match status" value="2"/>
</dbReference>
<keyword evidence="11" id="KW-1185">Reference proteome</keyword>
<keyword evidence="4" id="KW-1133">Transmembrane helix</keyword>
<proteinExistence type="predicted"/>
<evidence type="ECO:0000313" key="11">
    <source>
        <dbReference type="Proteomes" id="UP000194236"/>
    </source>
</evidence>
<feature type="disulfide bond" evidence="9">
    <location>
        <begin position="111"/>
        <end position="126"/>
    </location>
</feature>
<comment type="caution">
    <text evidence="10">The sequence shown here is derived from an EMBL/GenBank/DDBJ whole genome shotgun (WGS) entry which is preliminary data.</text>
</comment>
<dbReference type="InterPro" id="IPR051221">
    <property type="entry name" value="LDLR-related"/>
</dbReference>
<dbReference type="AlphaFoldDB" id="A0A1Y3B812"/>
<evidence type="ECO:0000256" key="9">
    <source>
        <dbReference type="PROSITE-ProRule" id="PRU00124"/>
    </source>
</evidence>
<organism evidence="10 11">
    <name type="scientific">Euroglyphus maynei</name>
    <name type="common">Mayne's house dust mite</name>
    <dbReference type="NCBI Taxonomy" id="6958"/>
    <lineage>
        <taxon>Eukaryota</taxon>
        <taxon>Metazoa</taxon>
        <taxon>Ecdysozoa</taxon>
        <taxon>Arthropoda</taxon>
        <taxon>Chelicerata</taxon>
        <taxon>Arachnida</taxon>
        <taxon>Acari</taxon>
        <taxon>Acariformes</taxon>
        <taxon>Sarcoptiformes</taxon>
        <taxon>Astigmata</taxon>
        <taxon>Psoroptidia</taxon>
        <taxon>Analgoidea</taxon>
        <taxon>Pyroglyphidae</taxon>
        <taxon>Pyroglyphinae</taxon>
        <taxon>Euroglyphus</taxon>
    </lineage>
</organism>
<protein>
    <submittedName>
        <fullName evidence="10">Uncharacterized protein</fullName>
    </submittedName>
</protein>
<comment type="subcellular location">
    <subcellularLocation>
        <location evidence="1">Membrane</location>
        <topology evidence="1">Single-pass membrane protein</topology>
    </subcellularLocation>
</comment>
<dbReference type="PROSITE" id="PS01209">
    <property type="entry name" value="LDLRA_1"/>
    <property type="match status" value="1"/>
</dbReference>
<evidence type="ECO:0000256" key="5">
    <source>
        <dbReference type="ARBA" id="ARBA00023136"/>
    </source>
</evidence>
<dbReference type="OrthoDB" id="6509467at2759"/>
<evidence type="ECO:0000256" key="2">
    <source>
        <dbReference type="ARBA" id="ARBA00022692"/>
    </source>
</evidence>
<dbReference type="Gene3D" id="4.10.400.10">
    <property type="entry name" value="Low-density Lipoprotein Receptor"/>
    <property type="match status" value="3"/>
</dbReference>
<evidence type="ECO:0000256" key="3">
    <source>
        <dbReference type="ARBA" id="ARBA00022737"/>
    </source>
</evidence>
<dbReference type="SUPFAM" id="SSF57424">
    <property type="entry name" value="LDL receptor-like module"/>
    <property type="match status" value="2"/>
</dbReference>
<dbReference type="EMBL" id="MUJZ01039372">
    <property type="protein sequence ID" value="OTF76023.1"/>
    <property type="molecule type" value="Genomic_DNA"/>
</dbReference>
<dbReference type="PRINTS" id="PR00261">
    <property type="entry name" value="LDLRECEPTOR"/>
</dbReference>
<keyword evidence="2" id="KW-0812">Transmembrane</keyword>
<feature type="disulfide bond" evidence="9">
    <location>
        <begin position="38"/>
        <end position="53"/>
    </location>
</feature>
<dbReference type="GO" id="GO:0005886">
    <property type="term" value="C:plasma membrane"/>
    <property type="evidence" value="ECO:0007669"/>
    <property type="project" value="TreeGrafter"/>
</dbReference>
<evidence type="ECO:0000256" key="1">
    <source>
        <dbReference type="ARBA" id="ARBA00004167"/>
    </source>
</evidence>
<dbReference type="InterPro" id="IPR002172">
    <property type="entry name" value="LDrepeatLR_classA_rpt"/>
</dbReference>
<keyword evidence="3" id="KW-0677">Repeat</keyword>
<dbReference type="InterPro" id="IPR023415">
    <property type="entry name" value="LDLR_class-A_CS"/>
</dbReference>
<dbReference type="GO" id="GO:0043235">
    <property type="term" value="C:receptor complex"/>
    <property type="evidence" value="ECO:0007669"/>
    <property type="project" value="TreeGrafter"/>
</dbReference>
<dbReference type="PANTHER" id="PTHR22722">
    <property type="entry name" value="LOW-DENSITY LIPOPROTEIN RECEPTOR-RELATED PROTEIN 2-RELATED"/>
    <property type="match status" value="1"/>
</dbReference>
<keyword evidence="5" id="KW-0472">Membrane</keyword>